<comment type="caution">
    <text evidence="2">The sequence shown here is derived from an EMBL/GenBank/DDBJ whole genome shotgun (WGS) entry which is preliminary data.</text>
</comment>
<reference evidence="2" key="1">
    <citation type="submission" date="2018-01" db="EMBL/GenBank/DDBJ databases">
        <authorList>
            <person name="Mao J.F."/>
        </authorList>
    </citation>
    <scope>NUCLEOTIDE SEQUENCE</scope>
    <source>
        <strain evidence="2">Huo1</strain>
        <tissue evidence="2">Leaf</tissue>
    </source>
</reference>
<accession>A0A8X9ABU3</accession>
<name>A0A8X9ABU3_SALSN</name>
<feature type="compositionally biased region" description="Basic and acidic residues" evidence="1">
    <location>
        <begin position="15"/>
        <end position="27"/>
    </location>
</feature>
<sequence length="672" mass="75024">MSSVKLLGQAAAESSEAKRLAKRKAVDDGESSGKQTRLSGKPSTSVVGVPVQAKRPQLRIKRITHFFQRILKSLNEMQKTAVRQLGFSVILDYDVASMLTRKTSSLFFGFPNGGITFDRCDRNTSIKYLETIPLDEEADINAMQTKTSPCGYARPRIVDILNDLQKIKKHNWLGDGFKMLAKELNQAPPEIRNKDNFRITCDTLRRAFRLDEKDFDPVESMTQSHSAHYSAVEDWSESLKSLLDAADEMDILENKDEYPSFSLGFDSSQDGDKENVADLGGDGLDFITGSDIGKEVGVKEPVAIAQVGMVVNEENVLDVASAIACDVVSEHNAVDVAICSAVEAVIELGDAAFETQTVTGGVDAGKLLVRQDAEMNREESTYAEIQPAPARKLRLTTGRREGSTSTRISPTWTREVRDCYQFLLATPYMRTDHVIYSNDVVEVAKLKFSSLKPNEVVDAEVIDVWASYLNGMEVYKSTLKPSRLFVTTAATSDNVVERRASWEKSEAVSTFCDEIDGQFNGTGTFDITQHDLTGISDVLDHVAPENGIPDRAKYGRDLDLLRDYLGFYLKSKGFDELSDFIIKERSTRLLDLPWKTTLATNDSGILRGIYCKAMLLASFNDCRERFSSYISHYINVTPNFRTHYARQVNGMLNMAPHNEQHNQPARKKNKLN</sequence>
<dbReference type="Proteomes" id="UP000298416">
    <property type="component" value="Unassembled WGS sequence"/>
</dbReference>
<gene>
    <name evidence="2" type="ORF">SASPL_100716</name>
</gene>
<feature type="compositionally biased region" description="Polar residues" evidence="1">
    <location>
        <begin position="32"/>
        <end position="46"/>
    </location>
</feature>
<evidence type="ECO:0000256" key="1">
    <source>
        <dbReference type="SAM" id="MobiDB-lite"/>
    </source>
</evidence>
<keyword evidence="3" id="KW-1185">Reference proteome</keyword>
<evidence type="ECO:0000313" key="2">
    <source>
        <dbReference type="EMBL" id="KAG6435838.1"/>
    </source>
</evidence>
<reference evidence="2" key="2">
    <citation type="submission" date="2020-08" db="EMBL/GenBank/DDBJ databases">
        <title>Plant Genome Project.</title>
        <authorList>
            <person name="Zhang R.-G."/>
        </authorList>
    </citation>
    <scope>NUCLEOTIDE SEQUENCE</scope>
    <source>
        <strain evidence="2">Huo1</strain>
        <tissue evidence="2">Leaf</tissue>
    </source>
</reference>
<protein>
    <submittedName>
        <fullName evidence="2">Uncharacterized protein</fullName>
    </submittedName>
</protein>
<evidence type="ECO:0000313" key="3">
    <source>
        <dbReference type="Proteomes" id="UP000298416"/>
    </source>
</evidence>
<proteinExistence type="predicted"/>
<organism evidence="2">
    <name type="scientific">Salvia splendens</name>
    <name type="common">Scarlet sage</name>
    <dbReference type="NCBI Taxonomy" id="180675"/>
    <lineage>
        <taxon>Eukaryota</taxon>
        <taxon>Viridiplantae</taxon>
        <taxon>Streptophyta</taxon>
        <taxon>Embryophyta</taxon>
        <taxon>Tracheophyta</taxon>
        <taxon>Spermatophyta</taxon>
        <taxon>Magnoliopsida</taxon>
        <taxon>eudicotyledons</taxon>
        <taxon>Gunneridae</taxon>
        <taxon>Pentapetalae</taxon>
        <taxon>asterids</taxon>
        <taxon>lamiids</taxon>
        <taxon>Lamiales</taxon>
        <taxon>Lamiaceae</taxon>
        <taxon>Nepetoideae</taxon>
        <taxon>Mentheae</taxon>
        <taxon>Salviinae</taxon>
        <taxon>Salvia</taxon>
        <taxon>Salvia subgen. Calosphace</taxon>
        <taxon>core Calosphace</taxon>
    </lineage>
</organism>
<feature type="region of interest" description="Disordered" evidence="1">
    <location>
        <begin position="1"/>
        <end position="47"/>
    </location>
</feature>
<dbReference type="EMBL" id="PNBA02000001">
    <property type="protein sequence ID" value="KAG6435838.1"/>
    <property type="molecule type" value="Genomic_DNA"/>
</dbReference>
<dbReference type="AlphaFoldDB" id="A0A8X9ABU3"/>